<gene>
    <name evidence="1" type="ORF">RF11_05099</name>
</gene>
<name>A0A0C2J459_THEKT</name>
<dbReference type="AlphaFoldDB" id="A0A0C2J459"/>
<accession>A0A0C2J459</accession>
<sequence length="109" mass="12668">MRLPIKVIECALRDSASFDNLIHTEKVHKCCNQQVQALIDADDGFTSEVRAVAEKKKDSWCKIQASSIKYCISTHYQPRVEQHFRTRYFLNGIGRKQDSYEENIIDNMT</sequence>
<dbReference type="Proteomes" id="UP000031668">
    <property type="component" value="Unassembled WGS sequence"/>
</dbReference>
<dbReference type="EMBL" id="JWZT01004536">
    <property type="protein sequence ID" value="KII63882.1"/>
    <property type="molecule type" value="Genomic_DNA"/>
</dbReference>
<reference evidence="1 2" key="1">
    <citation type="journal article" date="2014" name="Genome Biol. Evol.">
        <title>The genome of the myxosporean Thelohanellus kitauei shows adaptations to nutrient acquisition within its fish host.</title>
        <authorList>
            <person name="Yang Y."/>
            <person name="Xiong J."/>
            <person name="Zhou Z."/>
            <person name="Huo F."/>
            <person name="Miao W."/>
            <person name="Ran C."/>
            <person name="Liu Y."/>
            <person name="Zhang J."/>
            <person name="Feng J."/>
            <person name="Wang M."/>
            <person name="Wang M."/>
            <person name="Wang L."/>
            <person name="Yao B."/>
        </authorList>
    </citation>
    <scope>NUCLEOTIDE SEQUENCE [LARGE SCALE GENOMIC DNA]</scope>
    <source>
        <strain evidence="1">Wuqing</strain>
    </source>
</reference>
<organism evidence="1 2">
    <name type="scientific">Thelohanellus kitauei</name>
    <name type="common">Myxosporean</name>
    <dbReference type="NCBI Taxonomy" id="669202"/>
    <lineage>
        <taxon>Eukaryota</taxon>
        <taxon>Metazoa</taxon>
        <taxon>Cnidaria</taxon>
        <taxon>Myxozoa</taxon>
        <taxon>Myxosporea</taxon>
        <taxon>Bivalvulida</taxon>
        <taxon>Platysporina</taxon>
        <taxon>Myxobolidae</taxon>
        <taxon>Thelohanellus</taxon>
    </lineage>
</organism>
<keyword evidence="2" id="KW-1185">Reference proteome</keyword>
<evidence type="ECO:0000313" key="2">
    <source>
        <dbReference type="Proteomes" id="UP000031668"/>
    </source>
</evidence>
<comment type="caution">
    <text evidence="1">The sequence shown here is derived from an EMBL/GenBank/DDBJ whole genome shotgun (WGS) entry which is preliminary data.</text>
</comment>
<proteinExistence type="predicted"/>
<evidence type="ECO:0000313" key="1">
    <source>
        <dbReference type="EMBL" id="KII63882.1"/>
    </source>
</evidence>
<protein>
    <submittedName>
        <fullName evidence="1">Uncharacterized protein</fullName>
    </submittedName>
</protein>